<dbReference type="WBParaSite" id="ACRNAN_Path_464.g1765.t1">
    <property type="protein sequence ID" value="ACRNAN_Path_464.g1765.t1"/>
    <property type="gene ID" value="ACRNAN_Path_464.g1765"/>
</dbReference>
<dbReference type="PANTHER" id="PTHR48013">
    <property type="entry name" value="DUAL SPECIFICITY MITOGEN-ACTIVATED PROTEIN KINASE KINASE 5-RELATED"/>
    <property type="match status" value="1"/>
</dbReference>
<feature type="transmembrane region" description="Helical" evidence="7">
    <location>
        <begin position="52"/>
        <end position="72"/>
    </location>
</feature>
<proteinExistence type="inferred from homology"/>
<evidence type="ECO:0000256" key="3">
    <source>
        <dbReference type="ARBA" id="ARBA00022777"/>
    </source>
</evidence>
<organism evidence="9 10">
    <name type="scientific">Acrobeloides nanus</name>
    <dbReference type="NCBI Taxonomy" id="290746"/>
    <lineage>
        <taxon>Eukaryota</taxon>
        <taxon>Metazoa</taxon>
        <taxon>Ecdysozoa</taxon>
        <taxon>Nematoda</taxon>
        <taxon>Chromadorea</taxon>
        <taxon>Rhabditida</taxon>
        <taxon>Tylenchina</taxon>
        <taxon>Cephalobomorpha</taxon>
        <taxon>Cephaloboidea</taxon>
        <taxon>Cephalobidae</taxon>
        <taxon>Acrobeloides</taxon>
    </lineage>
</organism>
<evidence type="ECO:0000256" key="2">
    <source>
        <dbReference type="ARBA" id="ARBA00022741"/>
    </source>
</evidence>
<dbReference type="Proteomes" id="UP000887540">
    <property type="component" value="Unplaced"/>
</dbReference>
<dbReference type="SUPFAM" id="SSF56112">
    <property type="entry name" value="Protein kinase-like (PK-like)"/>
    <property type="match status" value="1"/>
</dbReference>
<evidence type="ECO:0000256" key="4">
    <source>
        <dbReference type="ARBA" id="ARBA00022840"/>
    </source>
</evidence>
<evidence type="ECO:0000256" key="7">
    <source>
        <dbReference type="SAM" id="Phobius"/>
    </source>
</evidence>
<name>A0A914C8H2_9BILA</name>
<feature type="domain" description="Protein kinase" evidence="8">
    <location>
        <begin position="1"/>
        <end position="235"/>
    </location>
</feature>
<evidence type="ECO:0000313" key="9">
    <source>
        <dbReference type="Proteomes" id="UP000887540"/>
    </source>
</evidence>
<dbReference type="InterPro" id="IPR011009">
    <property type="entry name" value="Kinase-like_dom_sf"/>
</dbReference>
<dbReference type="InterPro" id="IPR008271">
    <property type="entry name" value="Ser/Thr_kinase_AS"/>
</dbReference>
<keyword evidence="3" id="KW-0418">Kinase</keyword>
<dbReference type="GO" id="GO:0004708">
    <property type="term" value="F:MAP kinase kinase activity"/>
    <property type="evidence" value="ECO:0007669"/>
    <property type="project" value="UniProtKB-EC"/>
</dbReference>
<dbReference type="PROSITE" id="PS50011">
    <property type="entry name" value="PROTEIN_KINASE_DOM"/>
    <property type="match status" value="1"/>
</dbReference>
<dbReference type="PROSITE" id="PS00108">
    <property type="entry name" value="PROTEIN_KINASE_ST"/>
    <property type="match status" value="1"/>
</dbReference>
<sequence length="276" mass="32022">MTEIETLKQLTHPNIVRIHGTFELQDEYVLCMECMEMSLTRFYNVMHDVSGIFLDIFTTAIGYAIINALNFCKAMNIMHRDVKPDNILINREGHIKLGDFGESRILKESLALTFVGTLRYLPPERLTQSEDPEAPYDIRSDVWSLGMTLFECMVGKYPVLGRDGEDITDVMKLPQLIKVELIQQLLNNFIHSKSKDLLTGSQFLFRNYIKAFISQCFSDIKSRPKYKVLVETLFYKNAEMTKEGMTYLMPDCVKCIINNNLEELKQCLIDHLKYFQ</sequence>
<keyword evidence="7" id="KW-0812">Transmembrane</keyword>
<evidence type="ECO:0000313" key="10">
    <source>
        <dbReference type="WBParaSite" id="ACRNAN_Path_464.g1765.t1"/>
    </source>
</evidence>
<keyword evidence="7" id="KW-1133">Transmembrane helix</keyword>
<dbReference type="Gene3D" id="1.10.510.10">
    <property type="entry name" value="Transferase(Phosphotransferase) domain 1"/>
    <property type="match status" value="1"/>
</dbReference>
<keyword evidence="4" id="KW-0067">ATP-binding</keyword>
<comment type="similarity">
    <text evidence="5">Belongs to the protein kinase superfamily. STE Ser/Thr protein kinase family. MAP kinase kinase subfamily.</text>
</comment>
<keyword evidence="9" id="KW-1185">Reference proteome</keyword>
<dbReference type="PANTHER" id="PTHR48013:SF15">
    <property type="entry name" value="DUAL SPECIFICITY MITOGEN-ACTIVATED PROTEIN KINASE KINASE 4"/>
    <property type="match status" value="1"/>
</dbReference>
<dbReference type="SMART" id="SM00220">
    <property type="entry name" value="S_TKc"/>
    <property type="match status" value="1"/>
</dbReference>
<dbReference type="GO" id="GO:0005524">
    <property type="term" value="F:ATP binding"/>
    <property type="evidence" value="ECO:0007669"/>
    <property type="project" value="UniProtKB-KW"/>
</dbReference>
<keyword evidence="1" id="KW-0808">Transferase</keyword>
<evidence type="ECO:0000256" key="5">
    <source>
        <dbReference type="ARBA" id="ARBA00038035"/>
    </source>
</evidence>
<keyword evidence="2" id="KW-0547">Nucleotide-binding</keyword>
<protein>
    <recommendedName>
        <fullName evidence="6">mitogen-activated protein kinase kinase</fullName>
        <ecNumber evidence="6">2.7.12.2</ecNumber>
    </recommendedName>
</protein>
<dbReference type="EC" id="2.7.12.2" evidence="6"/>
<dbReference type="InterPro" id="IPR000719">
    <property type="entry name" value="Prot_kinase_dom"/>
</dbReference>
<accession>A0A914C8H2</accession>
<evidence type="ECO:0000256" key="6">
    <source>
        <dbReference type="ARBA" id="ARBA00038999"/>
    </source>
</evidence>
<dbReference type="Pfam" id="PF00069">
    <property type="entry name" value="Pkinase"/>
    <property type="match status" value="1"/>
</dbReference>
<dbReference type="Gene3D" id="3.30.200.20">
    <property type="entry name" value="Phosphorylase Kinase, domain 1"/>
    <property type="match status" value="1"/>
</dbReference>
<evidence type="ECO:0000256" key="1">
    <source>
        <dbReference type="ARBA" id="ARBA00022679"/>
    </source>
</evidence>
<reference evidence="10" key="1">
    <citation type="submission" date="2022-11" db="UniProtKB">
        <authorList>
            <consortium name="WormBaseParasite"/>
        </authorList>
    </citation>
    <scope>IDENTIFICATION</scope>
</reference>
<dbReference type="AlphaFoldDB" id="A0A914C8H2"/>
<keyword evidence="7" id="KW-0472">Membrane</keyword>
<evidence type="ECO:0000259" key="8">
    <source>
        <dbReference type="PROSITE" id="PS50011"/>
    </source>
</evidence>